<feature type="transmembrane region" description="Helical" evidence="1">
    <location>
        <begin position="20"/>
        <end position="40"/>
    </location>
</feature>
<keyword evidence="1" id="KW-1133">Transmembrane helix</keyword>
<keyword evidence="1" id="KW-0472">Membrane</keyword>
<accession>A0A644ZWX9</accession>
<reference evidence="2" key="1">
    <citation type="submission" date="2019-08" db="EMBL/GenBank/DDBJ databases">
        <authorList>
            <person name="Kucharzyk K."/>
            <person name="Murdoch R.W."/>
            <person name="Higgins S."/>
            <person name="Loffler F."/>
        </authorList>
    </citation>
    <scope>NUCLEOTIDE SEQUENCE</scope>
</reference>
<sequence length="222" mass="23387">MGGSRVQLDPDFVEGKRRTAALVLFDLYALGNLLGLVLLFPAEAAVGRALFHQQLGVLSVQLPPLRLDIGSHRAAHVRAFVVAKAALGHCLVDYVGSALYKAALIGVLNAQEEGAPRVAGDEPGVQRGAQVAHVHIAGGGGGETGADLPFGNTGLHFVKECVIYGHEFTSMYCLTIYYRFCSPECQGVSYGERSECGGGRTVPTGAKSPKQIALSNASCYND</sequence>
<keyword evidence="1" id="KW-0812">Transmembrane</keyword>
<proteinExistence type="predicted"/>
<gene>
    <name evidence="2" type="ORF">SDC9_91109</name>
</gene>
<organism evidence="2">
    <name type="scientific">bioreactor metagenome</name>
    <dbReference type="NCBI Taxonomy" id="1076179"/>
    <lineage>
        <taxon>unclassified sequences</taxon>
        <taxon>metagenomes</taxon>
        <taxon>ecological metagenomes</taxon>
    </lineage>
</organism>
<dbReference type="AlphaFoldDB" id="A0A644ZWX9"/>
<dbReference type="EMBL" id="VSSQ01010471">
    <property type="protein sequence ID" value="MPM44431.1"/>
    <property type="molecule type" value="Genomic_DNA"/>
</dbReference>
<evidence type="ECO:0000313" key="2">
    <source>
        <dbReference type="EMBL" id="MPM44431.1"/>
    </source>
</evidence>
<protein>
    <submittedName>
        <fullName evidence="2">Uncharacterized protein</fullName>
    </submittedName>
</protein>
<name>A0A644ZWX9_9ZZZZ</name>
<evidence type="ECO:0000256" key="1">
    <source>
        <dbReference type="SAM" id="Phobius"/>
    </source>
</evidence>
<comment type="caution">
    <text evidence="2">The sequence shown here is derived from an EMBL/GenBank/DDBJ whole genome shotgun (WGS) entry which is preliminary data.</text>
</comment>